<dbReference type="ExpressionAtlas" id="A5BIX7">
    <property type="expression patterns" value="baseline and differential"/>
</dbReference>
<sequence>MSWDDEIVVRDVTNAGLVVSDRINRDVAAQTDLEEALEASRYTSHPYSTHPREICELIPIGGVDNGVELAFEIGCEVGELLTTWIFLWVSHTNQRLLEIGWKSDFEKGYQCEKDYVWGEAYFLVY</sequence>
<proteinExistence type="predicted"/>
<reference evidence="1" key="1">
    <citation type="journal article" date="2007" name="PLoS ONE">
        <title>The first genome sequence of an elite grapevine cultivar (Pinot noir Vitis vinifera L.): coping with a highly heterozygous genome.</title>
        <authorList>
            <person name="Velasco R."/>
            <person name="Zharkikh A."/>
            <person name="Troggio M."/>
            <person name="Cartwright D.A."/>
            <person name="Cestaro A."/>
            <person name="Pruss D."/>
            <person name="Pindo M."/>
            <person name="FitzGerald L.M."/>
            <person name="Vezzulli S."/>
            <person name="Reid J."/>
            <person name="Malacarne G."/>
            <person name="Iliev D."/>
            <person name="Coppola G."/>
            <person name="Wardell B."/>
            <person name="Micheletti D."/>
            <person name="Macalma T."/>
            <person name="Facci M."/>
            <person name="Mitchell J.T."/>
            <person name="Perazzolli M."/>
            <person name="Eldredge G."/>
            <person name="Gatto P."/>
            <person name="Oyzerski R."/>
            <person name="Moretto M."/>
            <person name="Gutin N."/>
            <person name="Stefanini M."/>
            <person name="Chen Y."/>
            <person name="Segala C."/>
            <person name="Davenport C."/>
            <person name="Dematte L."/>
            <person name="Mraz A."/>
            <person name="Battilana J."/>
            <person name="Stormo K."/>
            <person name="Costa F."/>
            <person name="Tao Q."/>
            <person name="Si-Ammour A."/>
            <person name="Harkins T."/>
            <person name="Lackey A."/>
            <person name="Perbost C."/>
            <person name="Taillon B."/>
            <person name="Stella A."/>
            <person name="Solovyev V."/>
            <person name="Fawcett J.A."/>
            <person name="Sterck L."/>
            <person name="Vandepoele K."/>
            <person name="Grando S.M."/>
            <person name="Toppo S."/>
            <person name="Moser C."/>
            <person name="Lanchbury J."/>
            <person name="Bogden R."/>
            <person name="Skolnick M."/>
            <person name="Sgaramella V."/>
            <person name="Bhatnagar S.K."/>
            <person name="Fontana P."/>
            <person name="Gutin A."/>
            <person name="Van de Peer Y."/>
            <person name="Salamini F."/>
            <person name="Viola R."/>
        </authorList>
    </citation>
    <scope>NUCLEOTIDE SEQUENCE</scope>
</reference>
<protein>
    <submittedName>
        <fullName evidence="1">Uncharacterized protein</fullName>
    </submittedName>
</protein>
<dbReference type="EMBL" id="AM461071">
    <property type="protein sequence ID" value="CAN61402.1"/>
    <property type="molecule type" value="Genomic_DNA"/>
</dbReference>
<organism evidence="1">
    <name type="scientific">Vitis vinifera</name>
    <name type="common">Grape</name>
    <dbReference type="NCBI Taxonomy" id="29760"/>
    <lineage>
        <taxon>Eukaryota</taxon>
        <taxon>Viridiplantae</taxon>
        <taxon>Streptophyta</taxon>
        <taxon>Embryophyta</taxon>
        <taxon>Tracheophyta</taxon>
        <taxon>Spermatophyta</taxon>
        <taxon>Magnoliopsida</taxon>
        <taxon>eudicotyledons</taxon>
        <taxon>Gunneridae</taxon>
        <taxon>Pentapetalae</taxon>
        <taxon>rosids</taxon>
        <taxon>Vitales</taxon>
        <taxon>Vitaceae</taxon>
        <taxon>Viteae</taxon>
        <taxon>Vitis</taxon>
    </lineage>
</organism>
<evidence type="ECO:0000313" key="1">
    <source>
        <dbReference type="EMBL" id="CAN61402.1"/>
    </source>
</evidence>
<gene>
    <name evidence="1" type="ORF">VITISV_014256</name>
</gene>
<dbReference type="AlphaFoldDB" id="A5BIX7"/>
<accession>A5BIX7</accession>
<dbReference type="OrthoDB" id="338970at2759"/>
<name>A5BIX7_VITVI</name>
<feature type="non-terminal residue" evidence="1">
    <location>
        <position position="125"/>
    </location>
</feature>